<dbReference type="InterPro" id="IPR002942">
    <property type="entry name" value="S4_RNA-bd"/>
</dbReference>
<dbReference type="FunFam" id="3.30.70.1560:FF:000001">
    <property type="entry name" value="Pseudouridine synthase"/>
    <property type="match status" value="1"/>
</dbReference>
<evidence type="ECO:0000256" key="4">
    <source>
        <dbReference type="ARBA" id="ARBA00037590"/>
    </source>
</evidence>
<dbReference type="InterPro" id="IPR042092">
    <property type="entry name" value="PsdUridine_s_RsuA/RluB/E/F_cat"/>
</dbReference>
<dbReference type="InterPro" id="IPR020094">
    <property type="entry name" value="TruA/RsuA/RluB/E/F_N"/>
</dbReference>
<dbReference type="InterPro" id="IPR006145">
    <property type="entry name" value="PsdUridine_synth_RsuA/RluA"/>
</dbReference>
<evidence type="ECO:0000256" key="1">
    <source>
        <dbReference type="ARBA" id="ARBA00008348"/>
    </source>
</evidence>
<dbReference type="Gene3D" id="3.30.70.580">
    <property type="entry name" value="Pseudouridine synthase I, catalytic domain, N-terminal subdomain"/>
    <property type="match status" value="1"/>
</dbReference>
<dbReference type="AlphaFoldDB" id="A0A1M5ZFT8"/>
<evidence type="ECO:0000256" key="7">
    <source>
        <dbReference type="ARBA" id="ARBA00041336"/>
    </source>
</evidence>
<dbReference type="RefSeq" id="WP_067662307.1">
    <property type="nucleotide sequence ID" value="NZ_FQXG01000011.1"/>
</dbReference>
<gene>
    <name evidence="13" type="ORF">SAMN02745129_0240</name>
</gene>
<evidence type="ECO:0000256" key="6">
    <source>
        <dbReference type="ARBA" id="ARBA00041097"/>
    </source>
</evidence>
<dbReference type="GO" id="GO:0005829">
    <property type="term" value="C:cytosol"/>
    <property type="evidence" value="ECO:0007669"/>
    <property type="project" value="UniProtKB-ARBA"/>
</dbReference>
<name>A0A1M5ZFT8_9GAMM</name>
<accession>A0A1M5ZFT8</accession>
<evidence type="ECO:0000256" key="5">
    <source>
        <dbReference type="ARBA" id="ARBA00038915"/>
    </source>
</evidence>
<keyword evidence="14" id="KW-1185">Reference proteome</keyword>
<dbReference type="Gene3D" id="3.10.290.10">
    <property type="entry name" value="RNA-binding S4 domain"/>
    <property type="match status" value="1"/>
</dbReference>
<keyword evidence="11" id="KW-0694">RNA-binding</keyword>
<dbReference type="CDD" id="cd02553">
    <property type="entry name" value="PseudoU_synth_RsuA"/>
    <property type="match status" value="1"/>
</dbReference>
<evidence type="ECO:0000256" key="8">
    <source>
        <dbReference type="ARBA" id="ARBA00042589"/>
    </source>
</evidence>
<dbReference type="CDD" id="cd00165">
    <property type="entry name" value="S4"/>
    <property type="match status" value="1"/>
</dbReference>
<comment type="similarity">
    <text evidence="1">Belongs to the pseudouridine synthase RsuA family.</text>
</comment>
<protein>
    <recommendedName>
        <fullName evidence="6">Ribosomal small subunit pseudouridine synthase A</fullName>
        <ecNumber evidence="5">5.4.99.19</ecNumber>
    </recommendedName>
    <alternativeName>
        <fullName evidence="8">16S pseudouridylate 516 synthase</fullName>
    </alternativeName>
    <alternativeName>
        <fullName evidence="7">16S rRNA pseudouridine(516) synthase</fullName>
    </alternativeName>
    <alternativeName>
        <fullName evidence="9">rRNA pseudouridylate synthase A</fullName>
    </alternativeName>
    <alternativeName>
        <fullName evidence="10">rRNA-uridine isomerase A</fullName>
    </alternativeName>
</protein>
<dbReference type="InterPro" id="IPR036986">
    <property type="entry name" value="S4_RNA-bd_sf"/>
</dbReference>
<reference evidence="13 14" key="1">
    <citation type="submission" date="2016-11" db="EMBL/GenBank/DDBJ databases">
        <authorList>
            <person name="Jaros S."/>
            <person name="Januszkiewicz K."/>
            <person name="Wedrychowicz H."/>
        </authorList>
    </citation>
    <scope>NUCLEOTIDE SEQUENCE [LARGE SCALE GENOMIC DNA]</scope>
    <source>
        <strain evidence="13 14">DSM 16917</strain>
    </source>
</reference>
<comment type="function">
    <text evidence="4">Responsible for synthesis of pseudouridine from uracil-516 in 16S ribosomal RNA.</text>
</comment>
<dbReference type="InterPro" id="IPR000748">
    <property type="entry name" value="PsdUridine_synth_RsuA/RluB/E/F"/>
</dbReference>
<organism evidence="13 14">
    <name type="scientific">Ferrimonas marina</name>
    <dbReference type="NCBI Taxonomy" id="299255"/>
    <lineage>
        <taxon>Bacteria</taxon>
        <taxon>Pseudomonadati</taxon>
        <taxon>Pseudomonadota</taxon>
        <taxon>Gammaproteobacteria</taxon>
        <taxon>Alteromonadales</taxon>
        <taxon>Ferrimonadaceae</taxon>
        <taxon>Ferrimonas</taxon>
    </lineage>
</organism>
<dbReference type="Proteomes" id="UP000184268">
    <property type="component" value="Unassembled WGS sequence"/>
</dbReference>
<evidence type="ECO:0000313" key="14">
    <source>
        <dbReference type="Proteomes" id="UP000184268"/>
    </source>
</evidence>
<dbReference type="PANTHER" id="PTHR47683:SF4">
    <property type="entry name" value="PSEUDOURIDINE SYNTHASE"/>
    <property type="match status" value="1"/>
</dbReference>
<comment type="catalytic activity">
    <reaction evidence="3">
        <text>uridine(516) in 16S rRNA = pseudouridine(516) in 16S rRNA</text>
        <dbReference type="Rhea" id="RHEA:38867"/>
        <dbReference type="Rhea" id="RHEA-COMP:10089"/>
        <dbReference type="Rhea" id="RHEA-COMP:10090"/>
        <dbReference type="ChEBI" id="CHEBI:65314"/>
        <dbReference type="ChEBI" id="CHEBI:65315"/>
        <dbReference type="EC" id="5.4.99.19"/>
    </reaction>
</comment>
<evidence type="ECO:0000259" key="12">
    <source>
        <dbReference type="SMART" id="SM00363"/>
    </source>
</evidence>
<dbReference type="EMBL" id="FQXG01000011">
    <property type="protein sequence ID" value="SHI23052.1"/>
    <property type="molecule type" value="Genomic_DNA"/>
</dbReference>
<evidence type="ECO:0000256" key="3">
    <source>
        <dbReference type="ARBA" id="ARBA00036749"/>
    </source>
</evidence>
<sequence length="228" mass="25728">MRLDKFLTSNTDLTRSLAKRQLKAGEVSCDGEVITDPGFQISDQTEVHWRGQPVGAIATRYLMLHKPVDFLCSNVDELYPSILNLIDQPRLDRLRIAGRLDVDTTGLVLLSEDGQWCHRITSPRRACDKRYRVWLAEPLVADAEQRCAEGIELHQDGLTRPAQLERISDTEVLLTISEGKYHQVKRMFAALGNKVVGLHRERIGAVTLDPELEPGEWRALTEAEVASF</sequence>
<dbReference type="Pfam" id="PF01479">
    <property type="entry name" value="S4"/>
    <property type="match status" value="1"/>
</dbReference>
<dbReference type="InterPro" id="IPR050343">
    <property type="entry name" value="RsuA_PseudoU_synthase"/>
</dbReference>
<dbReference type="STRING" id="299255.SAMN02745129_0240"/>
<evidence type="ECO:0000256" key="2">
    <source>
        <dbReference type="ARBA" id="ARBA00023235"/>
    </source>
</evidence>
<evidence type="ECO:0000256" key="10">
    <source>
        <dbReference type="ARBA" id="ARBA00043143"/>
    </source>
</evidence>
<evidence type="ECO:0000256" key="11">
    <source>
        <dbReference type="PROSITE-ProRule" id="PRU00182"/>
    </source>
</evidence>
<dbReference type="NCBIfam" id="NF008097">
    <property type="entry name" value="PRK10839.1"/>
    <property type="match status" value="1"/>
</dbReference>
<dbReference type="EC" id="5.4.99.19" evidence="5"/>
<dbReference type="SUPFAM" id="SSF55120">
    <property type="entry name" value="Pseudouridine synthase"/>
    <property type="match status" value="1"/>
</dbReference>
<evidence type="ECO:0000256" key="9">
    <source>
        <dbReference type="ARBA" id="ARBA00042844"/>
    </source>
</evidence>
<proteinExistence type="inferred from homology"/>
<dbReference type="PROSITE" id="PS50889">
    <property type="entry name" value="S4"/>
    <property type="match status" value="1"/>
</dbReference>
<dbReference type="Pfam" id="PF00849">
    <property type="entry name" value="PseudoU_synth_2"/>
    <property type="match status" value="1"/>
</dbReference>
<dbReference type="InterPro" id="IPR020103">
    <property type="entry name" value="PsdUridine_synth_cat_dom_sf"/>
</dbReference>
<dbReference type="GO" id="GO:0000455">
    <property type="term" value="P:enzyme-directed rRNA pseudouridine synthesis"/>
    <property type="evidence" value="ECO:0007669"/>
    <property type="project" value="UniProtKB-ARBA"/>
</dbReference>
<dbReference type="PANTHER" id="PTHR47683">
    <property type="entry name" value="PSEUDOURIDINE SYNTHASE FAMILY PROTEIN-RELATED"/>
    <property type="match status" value="1"/>
</dbReference>
<feature type="domain" description="RNA-binding S4" evidence="12">
    <location>
        <begin position="1"/>
        <end position="58"/>
    </location>
</feature>
<dbReference type="SUPFAM" id="SSF55174">
    <property type="entry name" value="Alpha-L RNA-binding motif"/>
    <property type="match status" value="1"/>
</dbReference>
<dbReference type="NCBIfam" id="TIGR00093">
    <property type="entry name" value="pseudouridine synthase"/>
    <property type="match status" value="1"/>
</dbReference>
<dbReference type="GO" id="GO:0160136">
    <property type="term" value="F:16S rRNA pseudouridine(516) synthase activity"/>
    <property type="evidence" value="ECO:0007669"/>
    <property type="project" value="UniProtKB-EC"/>
</dbReference>
<dbReference type="SMART" id="SM00363">
    <property type="entry name" value="S4"/>
    <property type="match status" value="1"/>
</dbReference>
<dbReference type="OrthoDB" id="9807213at2"/>
<dbReference type="GO" id="GO:0003723">
    <property type="term" value="F:RNA binding"/>
    <property type="evidence" value="ECO:0007669"/>
    <property type="project" value="UniProtKB-KW"/>
</dbReference>
<evidence type="ECO:0000313" key="13">
    <source>
        <dbReference type="EMBL" id="SHI23052.1"/>
    </source>
</evidence>
<keyword evidence="2" id="KW-0413">Isomerase</keyword>
<dbReference type="Gene3D" id="3.30.70.1560">
    <property type="entry name" value="Alpha-L RNA-binding motif"/>
    <property type="match status" value="1"/>
</dbReference>